<sequence length="735" mass="81151">MTLRNSPGFRTIVAYEAKRTWRSFLPFSIIAASIILYLLAPALSTGDYGELGFQSPSLSRHGDLVQVVPLLGVLLGAYSAWETQRDRRTQTEEIMLGWPVQAWQWSLARSITLASVTAAVFLSLAIPSAIHTAISYATAVGSNGSWVAYAVKDAGTISVDLMASLLGSQAIGEIAGYIFSGISAIVLVILYRLAVLVGPGIIMGTMQWPYPLLVSPDLIASNYWVPYSEAFGLVPHEELFLTHRLFWLAGSLCAIAALSVLGCYRRDARGKLPILAFGAIVLLAIGSAIPFIRHENRIVEAQQNALAAFGQPVKPKLVVGEDGHVDTGNASSFEDAGRALPLGYKIVADFSSPPNARISATVTLKSEASVSELDFTLRRVFKVDGVELNGHPIPADNLRREGDILVIVSDRAFTIGEVITVTITYSGKVEDWRLDPYERPVAIARRGMLVVPATWGWYPVPGRHELTWEIPLTSLVYRHLEDRARPFGDAEPLFDVTLIPPQGISAVAGFVPRNESVGSTGTNARGEAVWMLNGRRQQVSLLGGNWAAYRQEGIEYLVPVQCLDTWESCSKSFRELVKTATEWIGLDSAIVVPYSFADPQFIDAGLFGPIYYGGSDWTVLYRAMVRWIWNIHRFGLRRDQNAGNADAAYQYLFSSHVVDYVISQIARQSGVEEAVDPSEGYDDEAPLNELEQRFREWTRKTPVQEQKQVLRRLFAAARQRPLLAEDFQFLQRGVK</sequence>
<feature type="transmembrane region" description="Helical" evidence="1">
    <location>
        <begin position="24"/>
        <end position="44"/>
    </location>
</feature>
<protein>
    <recommendedName>
        <fullName evidence="3">ABC transporter permease</fullName>
    </recommendedName>
</protein>
<evidence type="ECO:0000313" key="2">
    <source>
        <dbReference type="EMBL" id="QUL99216.1"/>
    </source>
</evidence>
<organism evidence="2">
    <name type="scientific">Candidatus Fermentithermobacillus carboniphilus</name>
    <dbReference type="NCBI Taxonomy" id="3085328"/>
    <lineage>
        <taxon>Bacteria</taxon>
        <taxon>Bacillati</taxon>
        <taxon>Bacillota</taxon>
        <taxon>Candidatus Fermentithermobacillia</taxon>
        <taxon>Candidatus Fermentithermobacillales</taxon>
        <taxon>Candidatus Fermentithermobacillaceae</taxon>
        <taxon>Candidatus Fermentithermobacillus</taxon>
    </lineage>
</organism>
<reference evidence="2" key="1">
    <citation type="submission" date="2020-10" db="EMBL/GenBank/DDBJ databases">
        <authorList>
            <person name="Kadnikov V."/>
            <person name="Beletsky A.V."/>
            <person name="Mardanov A.V."/>
            <person name="Karnachuk O.V."/>
            <person name="Ravin N.V."/>
        </authorList>
    </citation>
    <scope>NUCLEOTIDE SEQUENCE</scope>
    <source>
        <strain evidence="2">Bu02</strain>
    </source>
</reference>
<reference evidence="2" key="2">
    <citation type="journal article" date="2023" name="Biology">
        <title>Prokaryotic Life Associated with Coal-Fire Gas Vents Revealed by Metagenomics.</title>
        <authorList>
            <person name="Kadnikov V.V."/>
            <person name="Mardanov A.V."/>
            <person name="Beletsky A.V."/>
            <person name="Karnachuk O.V."/>
            <person name="Ravin N.V."/>
        </authorList>
    </citation>
    <scope>NUCLEOTIDE SEQUENCE</scope>
    <source>
        <strain evidence="2">Bu02</strain>
    </source>
</reference>
<dbReference type="EMBL" id="CP062796">
    <property type="protein sequence ID" value="QUL99216.1"/>
    <property type="molecule type" value="Genomic_DNA"/>
</dbReference>
<dbReference type="KEGG" id="fcz:IMF26_03935"/>
<feature type="transmembrane region" description="Helical" evidence="1">
    <location>
        <begin position="64"/>
        <end position="81"/>
    </location>
</feature>
<keyword evidence="1" id="KW-1133">Transmembrane helix</keyword>
<evidence type="ECO:0000256" key="1">
    <source>
        <dbReference type="SAM" id="Phobius"/>
    </source>
</evidence>
<name>A0AAT9LDV3_9FIRM</name>
<evidence type="ECO:0008006" key="3">
    <source>
        <dbReference type="Google" id="ProtNLM"/>
    </source>
</evidence>
<keyword evidence="1" id="KW-0812">Transmembrane</keyword>
<feature type="transmembrane region" description="Helical" evidence="1">
    <location>
        <begin position="245"/>
        <end position="265"/>
    </location>
</feature>
<accession>A0AAT9LDV3</accession>
<keyword evidence="1" id="KW-0472">Membrane</keyword>
<feature type="transmembrane region" description="Helical" evidence="1">
    <location>
        <begin position="174"/>
        <end position="196"/>
    </location>
</feature>
<proteinExistence type="predicted"/>
<gene>
    <name evidence="2" type="ORF">IMF26_03935</name>
</gene>
<feature type="transmembrane region" description="Helical" evidence="1">
    <location>
        <begin position="272"/>
        <end position="292"/>
    </location>
</feature>
<dbReference type="AlphaFoldDB" id="A0AAT9LDV3"/>